<dbReference type="Pfam" id="PF01239">
    <property type="entry name" value="PPTA"/>
    <property type="match status" value="1"/>
</dbReference>
<gene>
    <name evidence="5" type="ORF">N7496_008417</name>
</gene>
<keyword evidence="4" id="KW-0677">Repeat</keyword>
<name>A0A9W9RYJ6_9EURO</name>
<comment type="similarity">
    <text evidence="1">Belongs to the protein prenyltransferase subunit alpha family.</text>
</comment>
<protein>
    <submittedName>
        <fullName evidence="5">Uncharacterized protein</fullName>
    </submittedName>
</protein>
<reference evidence="5" key="1">
    <citation type="submission" date="2022-11" db="EMBL/GenBank/DDBJ databases">
        <authorList>
            <person name="Petersen C."/>
        </authorList>
    </citation>
    <scope>NUCLEOTIDE SEQUENCE</scope>
    <source>
        <strain evidence="5">IBT 29864</strain>
    </source>
</reference>
<dbReference type="RefSeq" id="XP_056553399.1">
    <property type="nucleotide sequence ID" value="XM_056701336.1"/>
</dbReference>
<dbReference type="SUPFAM" id="SSF48439">
    <property type="entry name" value="Protein prenylyltransferase"/>
    <property type="match status" value="1"/>
</dbReference>
<evidence type="ECO:0000256" key="2">
    <source>
        <dbReference type="ARBA" id="ARBA00022602"/>
    </source>
</evidence>
<keyword evidence="6" id="KW-1185">Reference proteome</keyword>
<accession>A0A9W9RYJ6</accession>
<reference evidence="5" key="2">
    <citation type="journal article" date="2023" name="IMA Fungus">
        <title>Comparative genomic study of the Penicillium genus elucidates a diverse pangenome and 15 lateral gene transfer events.</title>
        <authorList>
            <person name="Petersen C."/>
            <person name="Sorensen T."/>
            <person name="Nielsen M.R."/>
            <person name="Sondergaard T.E."/>
            <person name="Sorensen J.L."/>
            <person name="Fitzpatrick D.A."/>
            <person name="Frisvad J.C."/>
            <person name="Nielsen K.L."/>
        </authorList>
    </citation>
    <scope>NUCLEOTIDE SEQUENCE</scope>
    <source>
        <strain evidence="5">IBT 29864</strain>
    </source>
</reference>
<sequence length="334" mass="38087">MTTPEDAFQQLASVFASRGDDILEIEIIPPSLGSPFLQDGCFIGTTKKTLVQAYTVARQLFFKKLMSMTDDELLANLLNENQSTDIVSDLVITEIMLLFDCEHLTACNWRKRRLMAALARCQGAPDRHSQLLRVLRRELTLLQSYQCSPLHRHTKSPTLWSHRLWVLKQLLKLEEQSPEALLDLERHELAVVLRAAELHPKNYYAFTYMRQLHALLAGIPVEPKDASSWAGLLAKTLVNPVLDWCLANPRDISGWAFGIYLLNHVPDQQLRADAVGRVLRFARDVGWEGESLWTFIDLTVRQFDLEEVVDEVFIHDQGRRDPASTTESQISPTK</sequence>
<organism evidence="5 6">
    <name type="scientific">Penicillium cataractarum</name>
    <dbReference type="NCBI Taxonomy" id="2100454"/>
    <lineage>
        <taxon>Eukaryota</taxon>
        <taxon>Fungi</taxon>
        <taxon>Dikarya</taxon>
        <taxon>Ascomycota</taxon>
        <taxon>Pezizomycotina</taxon>
        <taxon>Eurotiomycetes</taxon>
        <taxon>Eurotiomycetidae</taxon>
        <taxon>Eurotiales</taxon>
        <taxon>Aspergillaceae</taxon>
        <taxon>Penicillium</taxon>
    </lineage>
</organism>
<evidence type="ECO:0000313" key="5">
    <source>
        <dbReference type="EMBL" id="KAJ5368657.1"/>
    </source>
</evidence>
<dbReference type="PANTHER" id="PTHR11129">
    <property type="entry name" value="PROTEIN FARNESYLTRANSFERASE ALPHA SUBUNIT/RAB GERANYLGERANYL TRANSFERASE ALPHA SUBUNIT"/>
    <property type="match status" value="1"/>
</dbReference>
<dbReference type="AlphaFoldDB" id="A0A9W9RYJ6"/>
<evidence type="ECO:0000256" key="4">
    <source>
        <dbReference type="ARBA" id="ARBA00022737"/>
    </source>
</evidence>
<keyword evidence="2" id="KW-0637">Prenyltransferase</keyword>
<dbReference type="GO" id="GO:0005737">
    <property type="term" value="C:cytoplasm"/>
    <property type="evidence" value="ECO:0007669"/>
    <property type="project" value="TreeGrafter"/>
</dbReference>
<dbReference type="Proteomes" id="UP001147782">
    <property type="component" value="Unassembled WGS sequence"/>
</dbReference>
<evidence type="ECO:0000256" key="1">
    <source>
        <dbReference type="ARBA" id="ARBA00006734"/>
    </source>
</evidence>
<dbReference type="GO" id="GO:0008318">
    <property type="term" value="F:protein prenyltransferase activity"/>
    <property type="evidence" value="ECO:0007669"/>
    <property type="project" value="InterPro"/>
</dbReference>
<dbReference type="OrthoDB" id="5358702at2759"/>
<keyword evidence="3" id="KW-0808">Transferase</keyword>
<dbReference type="PANTHER" id="PTHR11129:SF3">
    <property type="entry name" value="PROTEIN PRENYLTRANSFERASE ALPHA SUBUNIT REPEAT-CONTAINING PROTEIN 1"/>
    <property type="match status" value="1"/>
</dbReference>
<proteinExistence type="inferred from homology"/>
<comment type="caution">
    <text evidence="5">The sequence shown here is derived from an EMBL/GenBank/DDBJ whole genome shotgun (WGS) entry which is preliminary data.</text>
</comment>
<evidence type="ECO:0000313" key="6">
    <source>
        <dbReference type="Proteomes" id="UP001147782"/>
    </source>
</evidence>
<dbReference type="Gene3D" id="1.25.40.120">
    <property type="entry name" value="Protein prenylyltransferase"/>
    <property type="match status" value="1"/>
</dbReference>
<dbReference type="EMBL" id="JAPZBS010000007">
    <property type="protein sequence ID" value="KAJ5368657.1"/>
    <property type="molecule type" value="Genomic_DNA"/>
</dbReference>
<evidence type="ECO:0000256" key="3">
    <source>
        <dbReference type="ARBA" id="ARBA00022679"/>
    </source>
</evidence>
<dbReference type="GeneID" id="81440515"/>
<dbReference type="InterPro" id="IPR002088">
    <property type="entry name" value="Prenyl_trans_a"/>
</dbReference>